<name>A0ABN8MQ90_9CNID</name>
<evidence type="ECO:0000313" key="1">
    <source>
        <dbReference type="EMBL" id="CAH3033464.1"/>
    </source>
</evidence>
<reference evidence="1 2" key="1">
    <citation type="submission" date="2022-05" db="EMBL/GenBank/DDBJ databases">
        <authorList>
            <consortium name="Genoscope - CEA"/>
            <person name="William W."/>
        </authorList>
    </citation>
    <scope>NUCLEOTIDE SEQUENCE [LARGE SCALE GENOMIC DNA]</scope>
</reference>
<keyword evidence="2" id="KW-1185">Reference proteome</keyword>
<protein>
    <submittedName>
        <fullName evidence="1">Uncharacterized protein</fullName>
    </submittedName>
</protein>
<sequence>MMDDSEVFVPSEESIRDIIRNELRGITSGTTNPNEETGSGKFPYPKEGIMASRKASHVEVDPQVVVKPSNAKGQPLPNVMGMGLKFRPSLLPPSEAQFDLQIQDFCRRVRLQDKFANCPPDKDFNPRLYVPTGWNPPRENPDLEDKLFALCKELLKNIVAGKPHWKNNLTKHEREELGELKSNPNIKILPTDKNLGPALVSTDWVQAETLRHLHDELSYHKVTQQGWYANRLNVVNSREKLMTIYSRFISPSVARFLRSFDHFVSPAKFYVIPKIHQKPYGGETYCRFPFVYY</sequence>
<gene>
    <name evidence="1" type="ORF">PLOB_00016536</name>
</gene>
<organism evidence="1 2">
    <name type="scientific">Porites lobata</name>
    <dbReference type="NCBI Taxonomy" id="104759"/>
    <lineage>
        <taxon>Eukaryota</taxon>
        <taxon>Metazoa</taxon>
        <taxon>Cnidaria</taxon>
        <taxon>Anthozoa</taxon>
        <taxon>Hexacorallia</taxon>
        <taxon>Scleractinia</taxon>
        <taxon>Fungiina</taxon>
        <taxon>Poritidae</taxon>
        <taxon>Porites</taxon>
    </lineage>
</organism>
<accession>A0ABN8MQ90</accession>
<comment type="caution">
    <text evidence="1">The sequence shown here is derived from an EMBL/GenBank/DDBJ whole genome shotgun (WGS) entry which is preliminary data.</text>
</comment>
<dbReference type="Proteomes" id="UP001159405">
    <property type="component" value="Unassembled WGS sequence"/>
</dbReference>
<proteinExistence type="predicted"/>
<evidence type="ECO:0000313" key="2">
    <source>
        <dbReference type="Proteomes" id="UP001159405"/>
    </source>
</evidence>
<dbReference type="EMBL" id="CALNXK010000002">
    <property type="protein sequence ID" value="CAH3033464.1"/>
    <property type="molecule type" value="Genomic_DNA"/>
</dbReference>